<feature type="coiled-coil region" evidence="5">
    <location>
        <begin position="58"/>
        <end position="85"/>
    </location>
</feature>
<dbReference type="InterPro" id="IPR015660">
    <property type="entry name" value="MASH1/Ascl1a-like"/>
</dbReference>
<protein>
    <recommendedName>
        <fullName evidence="7">BHLH domain-containing protein</fullName>
    </recommendedName>
</protein>
<comment type="caution">
    <text evidence="8">The sequence shown here is derived from an EMBL/GenBank/DDBJ whole genome shotgun (WGS) entry which is preliminary data.</text>
</comment>
<keyword evidence="2" id="KW-0805">Transcription regulation</keyword>
<dbReference type="PANTHER" id="PTHR13935">
    <property type="entry name" value="ACHAETE-SCUTE TRANSCRIPTION FACTOR-RELATED"/>
    <property type="match status" value="1"/>
</dbReference>
<evidence type="ECO:0000256" key="2">
    <source>
        <dbReference type="ARBA" id="ARBA00023015"/>
    </source>
</evidence>
<dbReference type="Proteomes" id="UP000823775">
    <property type="component" value="Unassembled WGS sequence"/>
</dbReference>
<feature type="region of interest" description="Disordered" evidence="6">
    <location>
        <begin position="1"/>
        <end position="26"/>
    </location>
</feature>
<comment type="subcellular location">
    <subcellularLocation>
        <location evidence="1">Nucleus</location>
    </subcellularLocation>
</comment>
<dbReference type="PROSITE" id="PS50888">
    <property type="entry name" value="BHLH"/>
    <property type="match status" value="1"/>
</dbReference>
<proteinExistence type="predicted"/>
<evidence type="ECO:0000313" key="9">
    <source>
        <dbReference type="Proteomes" id="UP000823775"/>
    </source>
</evidence>
<keyword evidence="9" id="KW-1185">Reference proteome</keyword>
<reference evidence="8 9" key="1">
    <citation type="journal article" date="2021" name="BMC Genomics">
        <title>Datura genome reveals duplications of psychoactive alkaloid biosynthetic genes and high mutation rate following tissue culture.</title>
        <authorList>
            <person name="Rajewski A."/>
            <person name="Carter-House D."/>
            <person name="Stajich J."/>
            <person name="Litt A."/>
        </authorList>
    </citation>
    <scope>NUCLEOTIDE SEQUENCE [LARGE SCALE GENOMIC DNA]</scope>
    <source>
        <strain evidence="8">AR-01</strain>
    </source>
</reference>
<evidence type="ECO:0000256" key="6">
    <source>
        <dbReference type="SAM" id="MobiDB-lite"/>
    </source>
</evidence>
<keyword evidence="5" id="KW-0175">Coiled coil</keyword>
<dbReference type="Pfam" id="PF00010">
    <property type="entry name" value="HLH"/>
    <property type="match status" value="1"/>
</dbReference>
<evidence type="ECO:0000259" key="7">
    <source>
        <dbReference type="PROSITE" id="PS50888"/>
    </source>
</evidence>
<gene>
    <name evidence="8" type="ORF">HAX54_006511</name>
</gene>
<dbReference type="InterPro" id="IPR011598">
    <property type="entry name" value="bHLH_dom"/>
</dbReference>
<sequence>MMIKFKTPQKKGDVEKKKKNVVRRDVERQRRRDMAKLYQRLRLLIPSKYLMRSISDHIEEIVDYVKDLKKDIEDLGRKRESLKEKKNISPSSSSSMKLISDDDQDRIIVKSCNDEVEISVKGGLSLSKVLKVLMTEGLIVNSCVSSTVDQRLLHIIQSKVNTRGDIDLAMLRSKLMSLS</sequence>
<dbReference type="EMBL" id="JACEIK010013295">
    <property type="protein sequence ID" value="MCE3216444.1"/>
    <property type="molecule type" value="Genomic_DNA"/>
</dbReference>
<name>A0ABS8WXT2_DATST</name>
<dbReference type="SUPFAM" id="SSF47459">
    <property type="entry name" value="HLH, helix-loop-helix DNA-binding domain"/>
    <property type="match status" value="1"/>
</dbReference>
<dbReference type="Gene3D" id="4.10.280.10">
    <property type="entry name" value="Helix-loop-helix DNA-binding domain"/>
    <property type="match status" value="1"/>
</dbReference>
<dbReference type="InterPro" id="IPR036638">
    <property type="entry name" value="HLH_DNA-bd_sf"/>
</dbReference>
<evidence type="ECO:0000256" key="5">
    <source>
        <dbReference type="SAM" id="Coils"/>
    </source>
</evidence>
<evidence type="ECO:0000256" key="1">
    <source>
        <dbReference type="ARBA" id="ARBA00004123"/>
    </source>
</evidence>
<feature type="compositionally biased region" description="Basic and acidic residues" evidence="6">
    <location>
        <begin position="10"/>
        <end position="26"/>
    </location>
</feature>
<organism evidence="8 9">
    <name type="scientific">Datura stramonium</name>
    <name type="common">Jimsonweed</name>
    <name type="synonym">Common thornapple</name>
    <dbReference type="NCBI Taxonomy" id="4076"/>
    <lineage>
        <taxon>Eukaryota</taxon>
        <taxon>Viridiplantae</taxon>
        <taxon>Streptophyta</taxon>
        <taxon>Embryophyta</taxon>
        <taxon>Tracheophyta</taxon>
        <taxon>Spermatophyta</taxon>
        <taxon>Magnoliopsida</taxon>
        <taxon>eudicotyledons</taxon>
        <taxon>Gunneridae</taxon>
        <taxon>Pentapetalae</taxon>
        <taxon>asterids</taxon>
        <taxon>lamiids</taxon>
        <taxon>Solanales</taxon>
        <taxon>Solanaceae</taxon>
        <taxon>Solanoideae</taxon>
        <taxon>Datureae</taxon>
        <taxon>Datura</taxon>
    </lineage>
</organism>
<evidence type="ECO:0000313" key="8">
    <source>
        <dbReference type="EMBL" id="MCE3216444.1"/>
    </source>
</evidence>
<feature type="domain" description="BHLH" evidence="7">
    <location>
        <begin position="18"/>
        <end position="68"/>
    </location>
</feature>
<keyword evidence="3" id="KW-0804">Transcription</keyword>
<keyword evidence="4" id="KW-0539">Nucleus</keyword>
<accession>A0ABS8WXT2</accession>
<evidence type="ECO:0000256" key="3">
    <source>
        <dbReference type="ARBA" id="ARBA00023163"/>
    </source>
</evidence>
<evidence type="ECO:0000256" key="4">
    <source>
        <dbReference type="ARBA" id="ARBA00023242"/>
    </source>
</evidence>
<dbReference type="PANTHER" id="PTHR13935:SF98">
    <property type="entry name" value="TRANSCRIPTION FACTOR BHLH120-LIKE"/>
    <property type="match status" value="1"/>
</dbReference>